<dbReference type="KEGG" id="hhy:Halhy_1804"/>
<evidence type="ECO:0000256" key="6">
    <source>
        <dbReference type="ARBA" id="ARBA00022777"/>
    </source>
</evidence>
<reference key="2">
    <citation type="submission" date="2011-04" db="EMBL/GenBank/DDBJ databases">
        <title>Complete sequence of chromosome of Haliscomenobacter hydrossis DSM 1100.</title>
        <authorList>
            <consortium name="US DOE Joint Genome Institute (JGI-PGF)"/>
            <person name="Lucas S."/>
            <person name="Han J."/>
            <person name="Lapidus A."/>
            <person name="Bruce D."/>
            <person name="Goodwin L."/>
            <person name="Pitluck S."/>
            <person name="Peters L."/>
            <person name="Kyrpides N."/>
            <person name="Mavromatis K."/>
            <person name="Ivanova N."/>
            <person name="Ovchinnikova G."/>
            <person name="Pagani I."/>
            <person name="Daligault H."/>
            <person name="Detter J.C."/>
            <person name="Han C."/>
            <person name="Land M."/>
            <person name="Hauser L."/>
            <person name="Markowitz V."/>
            <person name="Cheng J.-F."/>
            <person name="Hugenholtz P."/>
            <person name="Woyke T."/>
            <person name="Wu D."/>
            <person name="Verbarg S."/>
            <person name="Frueling A."/>
            <person name="Brambilla E."/>
            <person name="Klenk H.-P."/>
            <person name="Eisen J.A."/>
        </authorList>
    </citation>
    <scope>NUCLEOTIDE SEQUENCE</scope>
    <source>
        <strain>DSM 1100</strain>
    </source>
</reference>
<keyword evidence="3" id="KW-0597">Phosphoprotein</keyword>
<feature type="domain" description="Histidine kinase" evidence="9">
    <location>
        <begin position="226"/>
        <end position="427"/>
    </location>
</feature>
<evidence type="ECO:0000256" key="2">
    <source>
        <dbReference type="ARBA" id="ARBA00012438"/>
    </source>
</evidence>
<dbReference type="Gene3D" id="3.30.565.10">
    <property type="entry name" value="Histidine kinase-like ATPase, C-terminal domain"/>
    <property type="match status" value="1"/>
</dbReference>
<dbReference type="Gene3D" id="1.10.287.130">
    <property type="match status" value="1"/>
</dbReference>
<evidence type="ECO:0000313" key="11">
    <source>
        <dbReference type="Proteomes" id="UP000008461"/>
    </source>
</evidence>
<keyword evidence="4" id="KW-0808">Transferase</keyword>
<dbReference type="InterPro" id="IPR003661">
    <property type="entry name" value="HisK_dim/P_dom"/>
</dbReference>
<dbReference type="InterPro" id="IPR036097">
    <property type="entry name" value="HisK_dim/P_sf"/>
</dbReference>
<dbReference type="InterPro" id="IPR036890">
    <property type="entry name" value="HATPase_C_sf"/>
</dbReference>
<evidence type="ECO:0000256" key="4">
    <source>
        <dbReference type="ARBA" id="ARBA00022679"/>
    </source>
</evidence>
<evidence type="ECO:0000256" key="5">
    <source>
        <dbReference type="ARBA" id="ARBA00022692"/>
    </source>
</evidence>
<name>F4L3X3_HALH1</name>
<keyword evidence="11" id="KW-1185">Reference proteome</keyword>
<dbReference type="EMBL" id="CP002691">
    <property type="protein sequence ID" value="AEE49690.1"/>
    <property type="molecule type" value="Genomic_DNA"/>
</dbReference>
<proteinExistence type="predicted"/>
<dbReference type="eggNOG" id="COG0642">
    <property type="taxonomic scope" value="Bacteria"/>
</dbReference>
<evidence type="ECO:0000259" key="9">
    <source>
        <dbReference type="PROSITE" id="PS50109"/>
    </source>
</evidence>
<dbReference type="AlphaFoldDB" id="F4L3X3"/>
<keyword evidence="8" id="KW-0472">Membrane</keyword>
<keyword evidence="6 10" id="KW-0418">Kinase</keyword>
<dbReference type="Pfam" id="PF00512">
    <property type="entry name" value="HisKA"/>
    <property type="match status" value="1"/>
</dbReference>
<accession>F4L3X3</accession>
<dbReference type="SMART" id="SM00387">
    <property type="entry name" value="HATPase_c"/>
    <property type="match status" value="1"/>
</dbReference>
<dbReference type="EC" id="2.7.13.3" evidence="2"/>
<dbReference type="SMART" id="SM00388">
    <property type="entry name" value="HisKA"/>
    <property type="match status" value="1"/>
</dbReference>
<dbReference type="InterPro" id="IPR003594">
    <property type="entry name" value="HATPase_dom"/>
</dbReference>
<feature type="transmembrane region" description="Helical" evidence="8">
    <location>
        <begin position="12"/>
        <end position="30"/>
    </location>
</feature>
<dbReference type="SUPFAM" id="SSF47384">
    <property type="entry name" value="Homodimeric domain of signal transducing histidine kinase"/>
    <property type="match status" value="1"/>
</dbReference>
<dbReference type="SUPFAM" id="SSF55874">
    <property type="entry name" value="ATPase domain of HSP90 chaperone/DNA topoisomerase II/histidine kinase"/>
    <property type="match status" value="1"/>
</dbReference>
<dbReference type="RefSeq" id="WP_013764243.1">
    <property type="nucleotide sequence ID" value="NC_015510.1"/>
</dbReference>
<dbReference type="GO" id="GO:0000155">
    <property type="term" value="F:phosphorelay sensor kinase activity"/>
    <property type="evidence" value="ECO:0007669"/>
    <property type="project" value="InterPro"/>
</dbReference>
<dbReference type="PANTHER" id="PTHR45436">
    <property type="entry name" value="SENSOR HISTIDINE KINASE YKOH"/>
    <property type="match status" value="1"/>
</dbReference>
<keyword evidence="5 8" id="KW-0812">Transmembrane</keyword>
<dbReference type="Proteomes" id="UP000008461">
    <property type="component" value="Chromosome"/>
</dbReference>
<feature type="transmembrane region" description="Helical" evidence="8">
    <location>
        <begin position="138"/>
        <end position="159"/>
    </location>
</feature>
<sequence>MNQLLHKPLRAFAWYAFLILACSIPAYYTIMDYIWVSELNEHNKIIAEKTKHNLNALAGNKEATAQSVEFWNKLQPNTDLQPADVIRADSIYNLYKPKPFASKKDIDRYQGLVTYFNIHGKPYKFIVETNVEESYETILSIGMVTMLFFGLLLLGFVFINKKISNRLWQPFYVTLQKLKSFDLDKQSKIRFEPTDIAEFEELNTALAKLIHSNIASFKQQKEFTENASHELQTPLAIIQSKLDLMRQNKSLDREQSQHIDEASKALARASRINKNLLLLAKIENHQYTQRELINLDGLIVENIDLLKDYAEGKKIQIQTQIKAGVEILGNLALVEILLSNLLLNAIKHNVEGGEVSVALNSNQLRVCNAGQESLQLDELFKRFSRTSPHVPGTGLGLAIVKEICIQHNWRVTYTFEARMHCFSVSFF</sequence>
<organism evidence="10 11">
    <name type="scientific">Haliscomenobacter hydrossis (strain ATCC 27775 / DSM 1100 / LMG 10767 / O)</name>
    <dbReference type="NCBI Taxonomy" id="760192"/>
    <lineage>
        <taxon>Bacteria</taxon>
        <taxon>Pseudomonadati</taxon>
        <taxon>Bacteroidota</taxon>
        <taxon>Saprospiria</taxon>
        <taxon>Saprospirales</taxon>
        <taxon>Haliscomenobacteraceae</taxon>
        <taxon>Haliscomenobacter</taxon>
    </lineage>
</organism>
<dbReference type="PROSITE" id="PS50109">
    <property type="entry name" value="HIS_KIN"/>
    <property type="match status" value="1"/>
</dbReference>
<dbReference type="PANTHER" id="PTHR45436:SF5">
    <property type="entry name" value="SENSOR HISTIDINE KINASE TRCS"/>
    <property type="match status" value="1"/>
</dbReference>
<evidence type="ECO:0000256" key="8">
    <source>
        <dbReference type="SAM" id="Phobius"/>
    </source>
</evidence>
<evidence type="ECO:0000256" key="7">
    <source>
        <dbReference type="ARBA" id="ARBA00022989"/>
    </source>
</evidence>
<comment type="catalytic activity">
    <reaction evidence="1">
        <text>ATP + protein L-histidine = ADP + protein N-phospho-L-histidine.</text>
        <dbReference type="EC" id="2.7.13.3"/>
    </reaction>
</comment>
<dbReference type="Pfam" id="PF02518">
    <property type="entry name" value="HATPase_c"/>
    <property type="match status" value="1"/>
</dbReference>
<dbReference type="InterPro" id="IPR050428">
    <property type="entry name" value="TCS_sensor_his_kinase"/>
</dbReference>
<dbReference type="PROSITE" id="PS51257">
    <property type="entry name" value="PROKAR_LIPOPROTEIN"/>
    <property type="match status" value="1"/>
</dbReference>
<dbReference type="STRING" id="760192.Halhy_1804"/>
<dbReference type="HOGENOM" id="CLU_000445_89_35_10"/>
<dbReference type="GO" id="GO:0005886">
    <property type="term" value="C:plasma membrane"/>
    <property type="evidence" value="ECO:0007669"/>
    <property type="project" value="TreeGrafter"/>
</dbReference>
<protein>
    <recommendedName>
        <fullName evidence="2">histidine kinase</fullName>
        <ecNumber evidence="2">2.7.13.3</ecNumber>
    </recommendedName>
</protein>
<evidence type="ECO:0000313" key="10">
    <source>
        <dbReference type="EMBL" id="AEE49690.1"/>
    </source>
</evidence>
<gene>
    <name evidence="10" type="ordered locus">Halhy_1804</name>
</gene>
<dbReference type="CDD" id="cd00082">
    <property type="entry name" value="HisKA"/>
    <property type="match status" value="1"/>
</dbReference>
<reference evidence="10 11" key="1">
    <citation type="journal article" date="2011" name="Stand. Genomic Sci.">
        <title>Complete genome sequence of Haliscomenobacter hydrossis type strain (O).</title>
        <authorList>
            <consortium name="US DOE Joint Genome Institute (JGI-PGF)"/>
            <person name="Daligault H."/>
            <person name="Lapidus A."/>
            <person name="Zeytun A."/>
            <person name="Nolan M."/>
            <person name="Lucas S."/>
            <person name="Del Rio T.G."/>
            <person name="Tice H."/>
            <person name="Cheng J.F."/>
            <person name="Tapia R."/>
            <person name="Han C."/>
            <person name="Goodwin L."/>
            <person name="Pitluck S."/>
            <person name="Liolios K."/>
            <person name="Pagani I."/>
            <person name="Ivanova N."/>
            <person name="Huntemann M."/>
            <person name="Mavromatis K."/>
            <person name="Mikhailova N."/>
            <person name="Pati A."/>
            <person name="Chen A."/>
            <person name="Palaniappan K."/>
            <person name="Land M."/>
            <person name="Hauser L."/>
            <person name="Brambilla E.M."/>
            <person name="Rohde M."/>
            <person name="Verbarg S."/>
            <person name="Goker M."/>
            <person name="Bristow J."/>
            <person name="Eisen J.A."/>
            <person name="Markowitz V."/>
            <person name="Hugenholtz P."/>
            <person name="Kyrpides N.C."/>
            <person name="Klenk H.P."/>
            <person name="Woyke T."/>
        </authorList>
    </citation>
    <scope>NUCLEOTIDE SEQUENCE [LARGE SCALE GENOMIC DNA]</scope>
    <source>
        <strain evidence="11">ATCC 27775 / DSM 1100 / LMG 10767 / O</strain>
    </source>
</reference>
<evidence type="ECO:0000256" key="3">
    <source>
        <dbReference type="ARBA" id="ARBA00022553"/>
    </source>
</evidence>
<keyword evidence="7 8" id="KW-1133">Transmembrane helix</keyword>
<dbReference type="InterPro" id="IPR005467">
    <property type="entry name" value="His_kinase_dom"/>
</dbReference>
<evidence type="ECO:0000256" key="1">
    <source>
        <dbReference type="ARBA" id="ARBA00000085"/>
    </source>
</evidence>